<dbReference type="Gene3D" id="3.30.200.20">
    <property type="entry name" value="Phosphorylase Kinase, domain 1"/>
    <property type="match status" value="1"/>
</dbReference>
<dbReference type="RefSeq" id="WP_282539042.1">
    <property type="nucleotide sequence ID" value="NZ_JASCIS010000049.1"/>
</dbReference>
<comment type="caution">
    <text evidence="2">The sequence shown here is derived from an EMBL/GenBank/DDBJ whole genome shotgun (WGS) entry which is preliminary data.</text>
</comment>
<accession>A0ABT6T5Q8</accession>
<dbReference type="Proteomes" id="UP001237105">
    <property type="component" value="Unassembled WGS sequence"/>
</dbReference>
<organism evidence="2 3">
    <name type="scientific">Streptomyces luteolus</name>
    <dbReference type="NCBI Taxonomy" id="3043615"/>
    <lineage>
        <taxon>Bacteria</taxon>
        <taxon>Bacillati</taxon>
        <taxon>Actinomycetota</taxon>
        <taxon>Actinomycetes</taxon>
        <taxon>Kitasatosporales</taxon>
        <taxon>Streptomycetaceae</taxon>
        <taxon>Streptomyces</taxon>
    </lineage>
</organism>
<dbReference type="Gene3D" id="3.90.1200.10">
    <property type="match status" value="1"/>
</dbReference>
<keyword evidence="3" id="KW-1185">Reference proteome</keyword>
<proteinExistence type="predicted"/>
<dbReference type="PANTHER" id="PTHR21310">
    <property type="entry name" value="AMINOGLYCOSIDE PHOSPHOTRANSFERASE-RELATED-RELATED"/>
    <property type="match status" value="1"/>
</dbReference>
<evidence type="ECO:0000313" key="2">
    <source>
        <dbReference type="EMBL" id="MDI3423199.1"/>
    </source>
</evidence>
<dbReference type="EMBL" id="JASCIS010000049">
    <property type="protein sequence ID" value="MDI3423199.1"/>
    <property type="molecule type" value="Genomic_DNA"/>
</dbReference>
<protein>
    <submittedName>
        <fullName evidence="2">Phosphotransferase family protein</fullName>
    </submittedName>
</protein>
<sequence>MATPPRPRTTTRDPEELTRRLTAWLDTRLPGARATGVSVPESNGMSSETLLFDLDHPEPPLRSCALRLAADPDAYTIFPVYDMKRQYDTMRLVAEHTGIPVPRVLWLEEDPGPLGAPFFVMERKEGRVPPDVMPYTYEGNWLHSASDAERAGLEDATLRIIARLHDRFPVEHARHLEPPGDGSPLRRHVEAQRAYYAWVVDGRPRSPLIERAFDRLEELWPDDQGTPVLNWGDARIGNIIYDGFTPAAVLDWEMAALAPREVDLGWTIYLHRFFQDLTVSFGQPGLPDFLRRERIESRYAQLTGHIPRAMDFYTLYAALRHAVVMLRVAYRQVHFGEAAVPDDPDRLILHHDSLAAMVQGSYWS</sequence>
<dbReference type="Pfam" id="PF01636">
    <property type="entry name" value="APH"/>
    <property type="match status" value="1"/>
</dbReference>
<feature type="domain" description="Aminoglycoside phosphotransferase" evidence="1">
    <location>
        <begin position="83"/>
        <end position="276"/>
    </location>
</feature>
<dbReference type="SUPFAM" id="SSF56112">
    <property type="entry name" value="Protein kinase-like (PK-like)"/>
    <property type="match status" value="1"/>
</dbReference>
<evidence type="ECO:0000313" key="3">
    <source>
        <dbReference type="Proteomes" id="UP001237105"/>
    </source>
</evidence>
<dbReference type="InterPro" id="IPR051678">
    <property type="entry name" value="AGP_Transferase"/>
</dbReference>
<dbReference type="CDD" id="cd05154">
    <property type="entry name" value="ACAD10_11_N-like"/>
    <property type="match status" value="1"/>
</dbReference>
<reference evidence="2 3" key="1">
    <citation type="submission" date="2023-05" db="EMBL/GenBank/DDBJ databases">
        <title>Draft genome sequence of Streptomyces sp. B-S-A12 isolated from a cave soil in Thailand.</title>
        <authorList>
            <person name="Chamroensaksri N."/>
            <person name="Muangham S."/>
        </authorList>
    </citation>
    <scope>NUCLEOTIDE SEQUENCE [LARGE SCALE GENOMIC DNA]</scope>
    <source>
        <strain evidence="2 3">B-S-A12</strain>
    </source>
</reference>
<dbReference type="InterPro" id="IPR011009">
    <property type="entry name" value="Kinase-like_dom_sf"/>
</dbReference>
<name>A0ABT6T5Q8_9ACTN</name>
<dbReference type="InterPro" id="IPR002575">
    <property type="entry name" value="Aminoglycoside_PTrfase"/>
</dbReference>
<gene>
    <name evidence="2" type="ORF">QIT00_32450</name>
</gene>
<evidence type="ECO:0000259" key="1">
    <source>
        <dbReference type="Pfam" id="PF01636"/>
    </source>
</evidence>
<dbReference type="InterPro" id="IPR041726">
    <property type="entry name" value="ACAD10_11_N"/>
</dbReference>
<dbReference type="PANTHER" id="PTHR21310:SF40">
    <property type="entry name" value="AMINOGLYCOSIDE PHOSPHOTRANSFERASE DOMAIN-CONTAINING PROTEIN-RELATED"/>
    <property type="match status" value="1"/>
</dbReference>